<proteinExistence type="predicted"/>
<evidence type="ECO:0000313" key="3">
    <source>
        <dbReference type="Proteomes" id="UP000638560"/>
    </source>
</evidence>
<accession>A0ABS0GPA1</accession>
<dbReference type="SUPFAM" id="SSF52540">
    <property type="entry name" value="P-loop containing nucleoside triphosphate hydrolases"/>
    <property type="match status" value="1"/>
</dbReference>
<comment type="caution">
    <text evidence="2">The sequence shown here is derived from an EMBL/GenBank/DDBJ whole genome shotgun (WGS) entry which is preliminary data.</text>
</comment>
<dbReference type="NCBIfam" id="NF040586">
    <property type="entry name" value="FxSxx_TPR"/>
    <property type="match status" value="1"/>
</dbReference>
<keyword evidence="1" id="KW-0472">Membrane</keyword>
<name>A0ABS0GPA1_9ACTN</name>
<sequence length="888" mass="95702">MSTATAVFGALWWLFRTRFDLDNQSAIGVATVGVGFVLTSLGWWAGNPRNAAHRNDPPAATAKTDDDAPAAWNVPARNSHFTGRARELDRLAALGRAATHSLTGIGGVGKTQLALEHVWRHAAHYRIACWIAAQTPDTVESQLADLALDLGLVPQTATTAVGVRRLRDFLSRTAGWILVFDNAESTGPIWPLIPDGPGEVIITSRHGDFVQLTPTLTLELMARRDSIALIRKALPDLPVESADALADALGDLPLALTQAVGYLTQTGVSLPEYLRLLASRPAFALEAGPTGAYPRSLNAAISLTLDQLATRHPAALRLLRVLALLAPEPIPSSWLVEAAATSKADEVASAKTGEALLPDGAGETARALAVLVNYGILGVAGNTVQLHRLTGAVVADSVPPSAHDSYRCASHALLAAAVRTDASDPNGWGAYRALRPHVEVAEPFTSVHPVAWRLVYRFTEFLFYSGDLNGCLAFARAATEQGRRVLGEEHPDWLRVAKFLGYILIIDGQVAEARELTKRIAQLSSATCGSESRDTLDAQSLLAGSLRAAGEFEQACRIEEDVVATARRVLGEDDPTTLALRHNLGVALRNVGRFEEALRLNLDTYRRRVVAIGTSHAETLRTRSCVSISQRESGDYTGAVRHQEQTYRQHVRVFGDQHPESILAARHLAVCMRRAGDYAGALRVSRAAVERSRLVYGEDHPQSIYIAVAHAADLRFAGSPHAAYELTAALLKQYTRRYGAAHPNTHCLRSNLGAILRGRGDVGSALRYATAAYDGLAESPGEHHPYTLLAAVELANAYNAAGDLRAAREFGATVHDGLTRRLGTGHPVVLGFAANVALDAYHCRERPTLDEHRMAVHAFASAVGVKHPMVSSLGGRERFSQDIEIFPW</sequence>
<dbReference type="Gene3D" id="3.40.50.300">
    <property type="entry name" value="P-loop containing nucleotide triphosphate hydrolases"/>
    <property type="match status" value="1"/>
</dbReference>
<evidence type="ECO:0000256" key="1">
    <source>
        <dbReference type="SAM" id="Phobius"/>
    </source>
</evidence>
<feature type="transmembrane region" description="Helical" evidence="1">
    <location>
        <begin position="26"/>
        <end position="45"/>
    </location>
</feature>
<dbReference type="PANTHER" id="PTHR46082">
    <property type="entry name" value="ATP/GTP-BINDING PROTEIN-RELATED"/>
    <property type="match status" value="1"/>
</dbReference>
<organism evidence="2 3">
    <name type="scientific">Plantactinospora alkalitolerans</name>
    <dbReference type="NCBI Taxonomy" id="2789879"/>
    <lineage>
        <taxon>Bacteria</taxon>
        <taxon>Bacillati</taxon>
        <taxon>Actinomycetota</taxon>
        <taxon>Actinomycetes</taxon>
        <taxon>Micromonosporales</taxon>
        <taxon>Micromonosporaceae</taxon>
        <taxon>Plantactinospora</taxon>
    </lineage>
</organism>
<dbReference type="EMBL" id="JADPUN010000051">
    <property type="protein sequence ID" value="MBF9128005.1"/>
    <property type="molecule type" value="Genomic_DNA"/>
</dbReference>
<dbReference type="Gene3D" id="1.25.40.10">
    <property type="entry name" value="Tetratricopeptide repeat domain"/>
    <property type="match status" value="2"/>
</dbReference>
<dbReference type="SUPFAM" id="SSF48452">
    <property type="entry name" value="TPR-like"/>
    <property type="match status" value="2"/>
</dbReference>
<dbReference type="InterPro" id="IPR011990">
    <property type="entry name" value="TPR-like_helical_dom_sf"/>
</dbReference>
<keyword evidence="1" id="KW-1133">Transmembrane helix</keyword>
<dbReference type="PANTHER" id="PTHR46082:SF6">
    <property type="entry name" value="AAA+ ATPASE DOMAIN-CONTAINING PROTEIN-RELATED"/>
    <property type="match status" value="1"/>
</dbReference>
<dbReference type="RefSeq" id="WP_196199669.1">
    <property type="nucleotide sequence ID" value="NZ_JADPUN010000051.1"/>
</dbReference>
<reference evidence="2 3" key="1">
    <citation type="submission" date="2020-11" db="EMBL/GenBank/DDBJ databases">
        <title>A novel isolate from a Black sea contaminated sediment with potential to produce alkanes: Plantactinospora alkalitolerans sp. nov.</title>
        <authorList>
            <person name="Carro L."/>
            <person name="Veyisoglu A."/>
            <person name="Guven K."/>
            <person name="Schumann P."/>
            <person name="Klenk H.-P."/>
            <person name="Sahin N."/>
        </authorList>
    </citation>
    <scope>NUCLEOTIDE SEQUENCE [LARGE SCALE GENOMIC DNA]</scope>
    <source>
        <strain evidence="2 3">S1510</strain>
    </source>
</reference>
<keyword evidence="3" id="KW-1185">Reference proteome</keyword>
<dbReference type="InterPro" id="IPR053137">
    <property type="entry name" value="NLR-like"/>
</dbReference>
<dbReference type="Proteomes" id="UP000638560">
    <property type="component" value="Unassembled WGS sequence"/>
</dbReference>
<keyword evidence="1" id="KW-0812">Transmembrane</keyword>
<dbReference type="Pfam" id="PF13424">
    <property type="entry name" value="TPR_12"/>
    <property type="match status" value="3"/>
</dbReference>
<dbReference type="InterPro" id="IPR027417">
    <property type="entry name" value="P-loop_NTPase"/>
</dbReference>
<evidence type="ECO:0000313" key="2">
    <source>
        <dbReference type="EMBL" id="MBF9128005.1"/>
    </source>
</evidence>
<protein>
    <submittedName>
        <fullName evidence="2">Tetratricopeptide repeat protein</fullName>
    </submittedName>
</protein>
<gene>
    <name evidence="2" type="ORF">I0C86_03200</name>
</gene>